<evidence type="ECO:0000256" key="2">
    <source>
        <dbReference type="ARBA" id="ARBA00022679"/>
    </source>
</evidence>
<name>F2NJJ8_DESAR</name>
<dbReference type="InterPro" id="IPR051199">
    <property type="entry name" value="LPS_LOS_Heptosyltrfase"/>
</dbReference>
<keyword evidence="4" id="KW-1185">Reference proteome</keyword>
<dbReference type="eggNOG" id="COG0859">
    <property type="taxonomic scope" value="Bacteria"/>
</dbReference>
<dbReference type="PANTHER" id="PTHR30160">
    <property type="entry name" value="TETRAACYLDISACCHARIDE 4'-KINASE-RELATED"/>
    <property type="match status" value="1"/>
</dbReference>
<dbReference type="KEGG" id="dao:Desac_1663"/>
<evidence type="ECO:0000313" key="4">
    <source>
        <dbReference type="Proteomes" id="UP000000483"/>
    </source>
</evidence>
<proteinExistence type="predicted"/>
<dbReference type="GO" id="GO:0005829">
    <property type="term" value="C:cytosol"/>
    <property type="evidence" value="ECO:0007669"/>
    <property type="project" value="TreeGrafter"/>
</dbReference>
<organism evidence="3 4">
    <name type="scientific">Desulfobacca acetoxidans (strain ATCC 700848 / DSM 11109 / ASRB2)</name>
    <dbReference type="NCBI Taxonomy" id="880072"/>
    <lineage>
        <taxon>Bacteria</taxon>
        <taxon>Pseudomonadati</taxon>
        <taxon>Thermodesulfobacteriota</taxon>
        <taxon>Desulfobaccia</taxon>
        <taxon>Desulfobaccales</taxon>
        <taxon>Desulfobaccaceae</taxon>
        <taxon>Desulfobacca</taxon>
    </lineage>
</organism>
<sequence>MQASVSLKIAKLIQDIANFGLETLRKAFFPHTGKTIDRLMNHPGRVLILRTGNVGDTACALPALAAVRYNFPLAHLTLLTSPGPRGLPEAREVLERQGLVDEIITFYREDFADLSFRKNLLRNLRQRRFDLFLLFPQERTDLRRTFRDLLFARLLGVKGAWGFTLAHHFPFMDNRRLHDYRPPHNEVERLLLLLQRTGINSLKRYQIQLPMPCQQMADRLLEPYFQNGSRPVIGLQTRAKAQANQWPLANFTELGRRLQATCQPVFILFGGPAEKDQLQEFAHTFPGDKFIAAGQTSLLETTALLSRCHVQVTLDTGPMHLAALVGTPIVALFSARQFPVMWEPCSDNAVILRKSVPCELCFQEDCDHLTCMKAITVEEVYAAVLDHLRRHNRQLLCNNRMSSIEPASQYISQFFLA</sequence>
<dbReference type="PANTHER" id="PTHR30160:SF7">
    <property type="entry name" value="ADP-HEPTOSE--LPS HEPTOSYLTRANSFERASE 2"/>
    <property type="match status" value="1"/>
</dbReference>
<dbReference type="STRING" id="880072.Desac_1663"/>
<evidence type="ECO:0000313" key="3">
    <source>
        <dbReference type="EMBL" id="AEB09510.1"/>
    </source>
</evidence>
<dbReference type="GO" id="GO:0009244">
    <property type="term" value="P:lipopolysaccharide core region biosynthetic process"/>
    <property type="evidence" value="ECO:0007669"/>
    <property type="project" value="TreeGrafter"/>
</dbReference>
<dbReference type="AlphaFoldDB" id="F2NJJ8"/>
<dbReference type="InterPro" id="IPR002201">
    <property type="entry name" value="Glyco_trans_9"/>
</dbReference>
<dbReference type="GO" id="GO:0008713">
    <property type="term" value="F:ADP-heptose-lipopolysaccharide heptosyltransferase activity"/>
    <property type="evidence" value="ECO:0007669"/>
    <property type="project" value="TreeGrafter"/>
</dbReference>
<dbReference type="EMBL" id="CP002629">
    <property type="protein sequence ID" value="AEB09510.1"/>
    <property type="molecule type" value="Genomic_DNA"/>
</dbReference>
<keyword evidence="2 3" id="KW-0808">Transferase</keyword>
<dbReference type="Proteomes" id="UP000000483">
    <property type="component" value="Chromosome"/>
</dbReference>
<dbReference type="HOGENOM" id="CLU_038371_0_0_7"/>
<reference evidence="4" key="2">
    <citation type="submission" date="2011-03" db="EMBL/GenBank/DDBJ databases">
        <title>The complete genome of Desulfobacca acetoxidans DSM 11109.</title>
        <authorList>
            <consortium name="US DOE Joint Genome Institute (JGI-PGF)"/>
            <person name="Lucas S."/>
            <person name="Copeland A."/>
            <person name="Lapidus A."/>
            <person name="Bruce D."/>
            <person name="Goodwin L."/>
            <person name="Pitluck S."/>
            <person name="Peters L."/>
            <person name="Kyrpides N."/>
            <person name="Mavromatis K."/>
            <person name="Ivanova N."/>
            <person name="Ovchinnikova G."/>
            <person name="Teshima H."/>
            <person name="Detter J.C."/>
            <person name="Han C."/>
            <person name="Land M."/>
            <person name="Hauser L."/>
            <person name="Markowitz V."/>
            <person name="Cheng J.-F."/>
            <person name="Hugenholtz P."/>
            <person name="Woyke T."/>
            <person name="Wu D."/>
            <person name="Spring S."/>
            <person name="Schueler E."/>
            <person name="Brambilla E."/>
            <person name="Klenk H.-P."/>
            <person name="Eisen J.A."/>
        </authorList>
    </citation>
    <scope>NUCLEOTIDE SEQUENCE [LARGE SCALE GENOMIC DNA]</scope>
    <source>
        <strain evidence="4">ATCC 700848 / DSM 11109 / ASRB2</strain>
    </source>
</reference>
<protein>
    <submittedName>
        <fullName evidence="3">Glycosyl transferase family 9</fullName>
    </submittedName>
</protein>
<dbReference type="SUPFAM" id="SSF53756">
    <property type="entry name" value="UDP-Glycosyltransferase/glycogen phosphorylase"/>
    <property type="match status" value="1"/>
</dbReference>
<dbReference type="CDD" id="cd03789">
    <property type="entry name" value="GT9_LPS_heptosyltransferase"/>
    <property type="match status" value="1"/>
</dbReference>
<dbReference type="Pfam" id="PF01075">
    <property type="entry name" value="Glyco_transf_9"/>
    <property type="match status" value="1"/>
</dbReference>
<evidence type="ECO:0000256" key="1">
    <source>
        <dbReference type="ARBA" id="ARBA00022676"/>
    </source>
</evidence>
<reference evidence="3 4" key="1">
    <citation type="journal article" date="2011" name="Stand. Genomic Sci.">
        <title>Complete genome sequence of the acetate-degrading sulfate reducer Desulfobacca acetoxidans type strain (ASRB2).</title>
        <authorList>
            <person name="Goker M."/>
            <person name="Teshima H."/>
            <person name="Lapidus A."/>
            <person name="Nolan M."/>
            <person name="Lucas S."/>
            <person name="Hammon N."/>
            <person name="Deshpande S."/>
            <person name="Cheng J.F."/>
            <person name="Tapia R."/>
            <person name="Han C."/>
            <person name="Goodwin L."/>
            <person name="Pitluck S."/>
            <person name="Huntemann M."/>
            <person name="Liolios K."/>
            <person name="Ivanova N."/>
            <person name="Pagani I."/>
            <person name="Mavromatis K."/>
            <person name="Ovchinikova G."/>
            <person name="Pati A."/>
            <person name="Chen A."/>
            <person name="Palaniappan K."/>
            <person name="Land M."/>
            <person name="Hauser L."/>
            <person name="Brambilla E.M."/>
            <person name="Rohde M."/>
            <person name="Spring S."/>
            <person name="Detter J.C."/>
            <person name="Woyke T."/>
            <person name="Bristow J."/>
            <person name="Eisen J.A."/>
            <person name="Markowitz V."/>
            <person name="Hugenholtz P."/>
            <person name="Kyrpides N.C."/>
            <person name="Klenk H.P."/>
        </authorList>
    </citation>
    <scope>NUCLEOTIDE SEQUENCE [LARGE SCALE GENOMIC DNA]</scope>
    <source>
        <strain evidence="4">ATCC 700848 / DSM 11109 / ASRB2</strain>
    </source>
</reference>
<dbReference type="Gene3D" id="3.40.50.2000">
    <property type="entry name" value="Glycogen Phosphorylase B"/>
    <property type="match status" value="2"/>
</dbReference>
<keyword evidence="1" id="KW-0328">Glycosyltransferase</keyword>
<accession>F2NJJ8</accession>
<gene>
    <name evidence="3" type="ordered locus">Desac_1663</name>
</gene>